<sequence length="40" mass="4306">AGSGGQSQKTPARRPRNLPDPHKIHAYKACKRAGEIGGYM</sequence>
<feature type="non-terminal residue" evidence="2">
    <location>
        <position position="1"/>
    </location>
</feature>
<reference evidence="2" key="1">
    <citation type="submission" date="2020-02" db="EMBL/GenBank/DDBJ databases">
        <authorList>
            <person name="Meier V. D."/>
        </authorList>
    </citation>
    <scope>NUCLEOTIDE SEQUENCE</scope>
    <source>
        <strain evidence="2">AVDCRST_MAG58</strain>
    </source>
</reference>
<feature type="region of interest" description="Disordered" evidence="1">
    <location>
        <begin position="1"/>
        <end position="26"/>
    </location>
</feature>
<evidence type="ECO:0000256" key="1">
    <source>
        <dbReference type="SAM" id="MobiDB-lite"/>
    </source>
</evidence>
<evidence type="ECO:0000313" key="2">
    <source>
        <dbReference type="EMBL" id="CAA9461927.1"/>
    </source>
</evidence>
<accession>A0A6J4RA68</accession>
<name>A0A6J4RA68_9ACTN</name>
<protein>
    <submittedName>
        <fullName evidence="2">Uncharacterized protein</fullName>
    </submittedName>
</protein>
<dbReference type="AlphaFoldDB" id="A0A6J4RA68"/>
<proteinExistence type="predicted"/>
<feature type="non-terminal residue" evidence="2">
    <location>
        <position position="40"/>
    </location>
</feature>
<gene>
    <name evidence="2" type="ORF">AVDCRST_MAG58-2765</name>
</gene>
<dbReference type="EMBL" id="CADCVF010000057">
    <property type="protein sequence ID" value="CAA9461927.1"/>
    <property type="molecule type" value="Genomic_DNA"/>
</dbReference>
<feature type="compositionally biased region" description="Polar residues" evidence="1">
    <location>
        <begin position="1"/>
        <end position="10"/>
    </location>
</feature>
<organism evidence="2">
    <name type="scientific">uncultured Rubrobacteraceae bacterium</name>
    <dbReference type="NCBI Taxonomy" id="349277"/>
    <lineage>
        <taxon>Bacteria</taxon>
        <taxon>Bacillati</taxon>
        <taxon>Actinomycetota</taxon>
        <taxon>Rubrobacteria</taxon>
        <taxon>Rubrobacterales</taxon>
        <taxon>Rubrobacteraceae</taxon>
        <taxon>environmental samples</taxon>
    </lineage>
</organism>